<comment type="function">
    <text evidence="8">DNA-dependent RNA polymerase catalyzes the transcription of DNA into RNA using the four ribonucleoside triphosphates as substrates.</text>
</comment>
<sequence length="110" mass="12999">MEFCPTCGNLLQIEHPYMSQSLRFFCPTCPYVFPIERKISKKLQLKKKEVDDVFGGEEAWKNVDRTEATCPKCSFGKAFFMQIQIRSADEPMSTFYKCCNNQCQFRWRQD</sequence>
<evidence type="ECO:0000256" key="6">
    <source>
        <dbReference type="ARBA" id="ARBA00023163"/>
    </source>
</evidence>
<keyword evidence="3 9" id="KW-0479">Metal-binding</keyword>
<evidence type="ECO:0000256" key="10">
    <source>
        <dbReference type="PIRSR" id="PIRSR005586-2"/>
    </source>
</evidence>
<dbReference type="GO" id="GO:0005666">
    <property type="term" value="C:RNA polymerase III complex"/>
    <property type="evidence" value="ECO:0007669"/>
    <property type="project" value="TreeGrafter"/>
</dbReference>
<keyword evidence="2 8" id="KW-0240">DNA-directed RNA polymerase</keyword>
<feature type="binding site" evidence="9">
    <location>
        <position position="7"/>
    </location>
    <ligand>
        <name>Zn(2+)</name>
        <dbReference type="ChEBI" id="CHEBI:29105"/>
        <label>1</label>
    </ligand>
</feature>
<feature type="zinc finger region" description="C4-type" evidence="10">
    <location>
        <begin position="4"/>
        <end position="29"/>
    </location>
</feature>
<dbReference type="PROSITE" id="PS01030">
    <property type="entry name" value="RNA_POL_M_15KD"/>
    <property type="match status" value="1"/>
</dbReference>
<comment type="similarity">
    <text evidence="8 11">Belongs to the archaeal rpoM/eukaryotic RPA12/RPB9/RPC11 RNA polymerase family.</text>
</comment>
<feature type="binding site" evidence="9">
    <location>
        <position position="26"/>
    </location>
    <ligand>
        <name>Zn(2+)</name>
        <dbReference type="ChEBI" id="CHEBI:29105"/>
        <label>1</label>
    </ligand>
</feature>
<evidence type="ECO:0000256" key="8">
    <source>
        <dbReference type="PIRNR" id="PIRNR005586"/>
    </source>
</evidence>
<dbReference type="Pfam" id="PF01096">
    <property type="entry name" value="Zn_ribbon_TFIIS"/>
    <property type="match status" value="1"/>
</dbReference>
<reference evidence="13" key="1">
    <citation type="submission" date="2010-04" db="EMBL/GenBank/DDBJ databases">
        <authorList>
            <person name="Reid K.E."/>
            <person name="Liao N."/>
            <person name="Chan S."/>
            <person name="Docking R."/>
            <person name="Taylor G."/>
            <person name="Moore R."/>
            <person name="Mayo M."/>
            <person name="Munro S."/>
            <person name="King J."/>
            <person name="Yanchuk A."/>
            <person name="Holt R."/>
            <person name="Jones S."/>
            <person name="Marra M."/>
            <person name="Ritland C.E."/>
            <person name="Ritland K."/>
            <person name="Bohlmann J."/>
        </authorList>
    </citation>
    <scope>NUCLEOTIDE SEQUENCE</scope>
    <source>
        <tissue evidence="13">Bud</tissue>
    </source>
</reference>
<keyword evidence="4 10" id="KW-0863">Zinc-finger</keyword>
<dbReference type="InterPro" id="IPR034014">
    <property type="entry name" value="Zn_ribbon_RPC11_C"/>
</dbReference>
<dbReference type="PANTHER" id="PTHR11239">
    <property type="entry name" value="DNA-DIRECTED RNA POLYMERASE"/>
    <property type="match status" value="1"/>
</dbReference>
<keyword evidence="6 8" id="KW-0804">Transcription</keyword>
<evidence type="ECO:0000256" key="11">
    <source>
        <dbReference type="RuleBase" id="RU003474"/>
    </source>
</evidence>
<protein>
    <recommendedName>
        <fullName evidence="8">DNA-directed RNA polymerase subunit</fullName>
    </recommendedName>
</protein>
<accession>D5AAK0</accession>
<dbReference type="OMA" id="MEFCDEC"/>
<dbReference type="FunFam" id="2.20.25.10:FF:000005">
    <property type="entry name" value="DNA-directed RNA polymerase subunit"/>
    <property type="match status" value="1"/>
</dbReference>
<feature type="binding site" evidence="9">
    <location>
        <position position="29"/>
    </location>
    <ligand>
        <name>Zn(2+)</name>
        <dbReference type="ChEBI" id="CHEBI:29105"/>
        <label>1</label>
    </ligand>
</feature>
<feature type="domain" description="TFIIS-type" evidence="12">
    <location>
        <begin position="66"/>
        <end position="108"/>
    </location>
</feature>
<dbReference type="InterPro" id="IPR001529">
    <property type="entry name" value="Zn_ribbon_RPB9"/>
</dbReference>
<organism evidence="13">
    <name type="scientific">Picea sitchensis</name>
    <name type="common">Sitka spruce</name>
    <name type="synonym">Pinus sitchensis</name>
    <dbReference type="NCBI Taxonomy" id="3332"/>
    <lineage>
        <taxon>Eukaryota</taxon>
        <taxon>Viridiplantae</taxon>
        <taxon>Streptophyta</taxon>
        <taxon>Embryophyta</taxon>
        <taxon>Tracheophyta</taxon>
        <taxon>Spermatophyta</taxon>
        <taxon>Pinopsida</taxon>
        <taxon>Pinidae</taxon>
        <taxon>Conifers I</taxon>
        <taxon>Pinales</taxon>
        <taxon>Pinaceae</taxon>
        <taxon>Picea</taxon>
    </lineage>
</organism>
<evidence type="ECO:0000256" key="5">
    <source>
        <dbReference type="ARBA" id="ARBA00022833"/>
    </source>
</evidence>
<evidence type="ECO:0000256" key="7">
    <source>
        <dbReference type="ARBA" id="ARBA00023242"/>
    </source>
</evidence>
<proteinExistence type="evidence at transcript level"/>
<dbReference type="PROSITE" id="PS51133">
    <property type="entry name" value="ZF_TFIIS_2"/>
    <property type="match status" value="1"/>
</dbReference>
<evidence type="ECO:0000259" key="12">
    <source>
        <dbReference type="PROSITE" id="PS51133"/>
    </source>
</evidence>
<dbReference type="InterPro" id="IPR019761">
    <property type="entry name" value="DNA-dir_RNA_pol-M_15_CS"/>
</dbReference>
<feature type="binding site" evidence="9">
    <location>
        <position position="70"/>
    </location>
    <ligand>
        <name>Zn(2+)</name>
        <dbReference type="ChEBI" id="CHEBI:29105"/>
        <label>2</label>
    </ligand>
</feature>
<dbReference type="GO" id="GO:0003676">
    <property type="term" value="F:nucleic acid binding"/>
    <property type="evidence" value="ECO:0007669"/>
    <property type="project" value="InterPro"/>
</dbReference>
<dbReference type="GO" id="GO:0008270">
    <property type="term" value="F:zinc ion binding"/>
    <property type="evidence" value="ECO:0007669"/>
    <property type="project" value="UniProtKB-KW"/>
</dbReference>
<keyword evidence="5 9" id="KW-0862">Zinc</keyword>
<keyword evidence="7 8" id="KW-0539">Nucleus</keyword>
<dbReference type="Pfam" id="PF02150">
    <property type="entry name" value="Zn_ribbon_RPB9"/>
    <property type="match status" value="1"/>
</dbReference>
<evidence type="ECO:0000256" key="4">
    <source>
        <dbReference type="ARBA" id="ARBA00022771"/>
    </source>
</evidence>
<evidence type="ECO:0000256" key="3">
    <source>
        <dbReference type="ARBA" id="ARBA00022723"/>
    </source>
</evidence>
<feature type="binding site" evidence="9">
    <location>
        <position position="73"/>
    </location>
    <ligand>
        <name>Zn(2+)</name>
        <dbReference type="ChEBI" id="CHEBI:29105"/>
        <label>2</label>
    </ligand>
</feature>
<dbReference type="PIRSF" id="PIRSF005586">
    <property type="entry name" value="RNApol_RpoM"/>
    <property type="match status" value="1"/>
</dbReference>
<dbReference type="EMBL" id="BT123235">
    <property type="protein sequence ID" value="ADE76569.1"/>
    <property type="molecule type" value="mRNA"/>
</dbReference>
<dbReference type="Gene3D" id="2.20.25.10">
    <property type="match status" value="2"/>
</dbReference>
<dbReference type="AlphaFoldDB" id="D5AAK0"/>
<dbReference type="SMART" id="SM00661">
    <property type="entry name" value="RPOL9"/>
    <property type="match status" value="1"/>
</dbReference>
<dbReference type="PROSITE" id="PS00466">
    <property type="entry name" value="ZF_TFIIS_1"/>
    <property type="match status" value="1"/>
</dbReference>
<dbReference type="InterPro" id="IPR001222">
    <property type="entry name" value="Znf_TFIIS"/>
</dbReference>
<evidence type="ECO:0000256" key="9">
    <source>
        <dbReference type="PIRSR" id="PIRSR005586-1"/>
    </source>
</evidence>
<dbReference type="GO" id="GO:0006386">
    <property type="term" value="P:termination of RNA polymerase III transcription"/>
    <property type="evidence" value="ECO:0007669"/>
    <property type="project" value="TreeGrafter"/>
</dbReference>
<evidence type="ECO:0000256" key="2">
    <source>
        <dbReference type="ARBA" id="ARBA00022478"/>
    </source>
</evidence>
<dbReference type="GO" id="GO:0003899">
    <property type="term" value="F:DNA-directed RNA polymerase activity"/>
    <property type="evidence" value="ECO:0007669"/>
    <property type="project" value="InterPro"/>
</dbReference>
<name>D5AAK0_PICSI</name>
<evidence type="ECO:0000256" key="1">
    <source>
        <dbReference type="ARBA" id="ARBA00004123"/>
    </source>
</evidence>
<evidence type="ECO:0000313" key="13">
    <source>
        <dbReference type="EMBL" id="ADE76569.1"/>
    </source>
</evidence>
<dbReference type="InterPro" id="IPR012164">
    <property type="entry name" value="Rpa12/Rpb9/Rpc10/TFS"/>
</dbReference>
<feature type="binding site" evidence="9">
    <location>
        <position position="103"/>
    </location>
    <ligand>
        <name>Zn(2+)</name>
        <dbReference type="ChEBI" id="CHEBI:29105"/>
        <label>2</label>
    </ligand>
</feature>
<feature type="binding site" evidence="9">
    <location>
        <position position="4"/>
    </location>
    <ligand>
        <name>Zn(2+)</name>
        <dbReference type="ChEBI" id="CHEBI:29105"/>
        <label>1</label>
    </ligand>
</feature>
<feature type="binding site" evidence="9">
    <location>
        <position position="98"/>
    </location>
    <ligand>
        <name>Zn(2+)</name>
        <dbReference type="ChEBI" id="CHEBI:29105"/>
        <label>2</label>
    </ligand>
</feature>
<dbReference type="SMART" id="SM00440">
    <property type="entry name" value="ZnF_C2C2"/>
    <property type="match status" value="1"/>
</dbReference>
<dbReference type="SUPFAM" id="SSF57783">
    <property type="entry name" value="Zinc beta-ribbon"/>
    <property type="match status" value="2"/>
</dbReference>
<dbReference type="CDD" id="cd10509">
    <property type="entry name" value="Zn-ribbon_RPC11"/>
    <property type="match status" value="1"/>
</dbReference>
<dbReference type="PANTHER" id="PTHR11239:SF12">
    <property type="entry name" value="DNA-DIRECTED RNA POLYMERASE III SUBUNIT RPC10"/>
    <property type="match status" value="1"/>
</dbReference>
<comment type="subcellular location">
    <subcellularLocation>
        <location evidence="1 8">Nucleus</location>
    </subcellularLocation>
</comment>